<dbReference type="Proteomes" id="UP000274556">
    <property type="component" value="Unassembled WGS sequence"/>
</dbReference>
<reference evidence="2 3" key="1">
    <citation type="submission" date="2018-10" db="EMBL/GenBank/DDBJ databases">
        <title>Genomic Encyclopedia of Archaeal and Bacterial Type Strains, Phase II (KMG-II): from individual species to whole genera.</title>
        <authorList>
            <person name="Goeker M."/>
        </authorList>
    </citation>
    <scope>NUCLEOTIDE SEQUENCE [LARGE SCALE GENOMIC DNA]</scope>
    <source>
        <strain evidence="2 3">DSM 235</strain>
    </source>
</reference>
<dbReference type="RefSeq" id="WP_120795744.1">
    <property type="nucleotide sequence ID" value="NZ_RBXL01000001.1"/>
</dbReference>
<name>A0A495V425_9GAMM</name>
<protein>
    <submittedName>
        <fullName evidence="2">Putative membrane protein</fullName>
    </submittedName>
</protein>
<dbReference type="PANTHER" id="PTHR37308:SF1">
    <property type="entry name" value="POLYPRENYL-PHOSPHATE TRANSPORTER"/>
    <property type="match status" value="1"/>
</dbReference>
<organism evidence="2 3">
    <name type="scientific">Thiocapsa rosea</name>
    <dbReference type="NCBI Taxonomy" id="69360"/>
    <lineage>
        <taxon>Bacteria</taxon>
        <taxon>Pseudomonadati</taxon>
        <taxon>Pseudomonadota</taxon>
        <taxon>Gammaproteobacteria</taxon>
        <taxon>Chromatiales</taxon>
        <taxon>Chromatiaceae</taxon>
        <taxon>Thiocapsa</taxon>
    </lineage>
</organism>
<accession>A0A495V425</accession>
<gene>
    <name evidence="2" type="ORF">BDD21_0438</name>
</gene>
<feature type="transmembrane region" description="Helical" evidence="1">
    <location>
        <begin position="126"/>
        <end position="143"/>
    </location>
</feature>
<evidence type="ECO:0000313" key="2">
    <source>
        <dbReference type="EMBL" id="RKT43127.1"/>
    </source>
</evidence>
<feature type="transmembrane region" description="Helical" evidence="1">
    <location>
        <begin position="293"/>
        <end position="311"/>
    </location>
</feature>
<evidence type="ECO:0000313" key="3">
    <source>
        <dbReference type="Proteomes" id="UP000274556"/>
    </source>
</evidence>
<keyword evidence="1" id="KW-1133">Transmembrane helix</keyword>
<dbReference type="InterPro" id="IPR007163">
    <property type="entry name" value="VCA0040-like"/>
</dbReference>
<dbReference type="OrthoDB" id="9793746at2"/>
<proteinExistence type="predicted"/>
<feature type="transmembrane region" description="Helical" evidence="1">
    <location>
        <begin position="97"/>
        <end position="114"/>
    </location>
</feature>
<keyword evidence="1" id="KW-0812">Transmembrane</keyword>
<dbReference type="AlphaFoldDB" id="A0A495V425"/>
<dbReference type="PANTHER" id="PTHR37308">
    <property type="entry name" value="INTEGRAL MEMBRANE PROTEIN"/>
    <property type="match status" value="1"/>
</dbReference>
<comment type="caution">
    <text evidence="2">The sequence shown here is derived from an EMBL/GenBank/DDBJ whole genome shotgun (WGS) entry which is preliminary data.</text>
</comment>
<dbReference type="Pfam" id="PF04018">
    <property type="entry name" value="VCA0040-like"/>
    <property type="match status" value="1"/>
</dbReference>
<keyword evidence="3" id="KW-1185">Reference proteome</keyword>
<evidence type="ECO:0000256" key="1">
    <source>
        <dbReference type="SAM" id="Phobius"/>
    </source>
</evidence>
<feature type="transmembrane region" description="Helical" evidence="1">
    <location>
        <begin position="201"/>
        <end position="219"/>
    </location>
</feature>
<feature type="transmembrane region" description="Helical" evidence="1">
    <location>
        <begin position="68"/>
        <end position="91"/>
    </location>
</feature>
<sequence length="319" mass="34442">MSRLSLILKGGAMGVAEVIPGVSGGTIAFISGIYERLLDAVKAFGPGLIGEYRREGLAGLWRAIDGGFLSLLLAGMAMGILVGVFGVSWMLEHYPPLIWAFFFGLILASILFMVRRIPQWRAGEVGLFVLGAILAFGITMLTPASGNEALWFVFLCGAIAISALMLPGVSGSFMLLVLGMYQFIIQDTLKGLLVDFSLDKLLILSVFALGCLAGMMTMSRLLSWTFKRYRSLTLAILTGFLVGSLNKVYPWRNAADWLRDSSGQVVMAADGLTPEKILSEVNVLPSGYEGDPLVLGTVLTCTLGFLLVYAFDRFGPRTD</sequence>
<keyword evidence="1" id="KW-0472">Membrane</keyword>
<dbReference type="EMBL" id="RBXL01000001">
    <property type="protein sequence ID" value="RKT43127.1"/>
    <property type="molecule type" value="Genomic_DNA"/>
</dbReference>